<keyword evidence="1" id="KW-0560">Oxidoreductase</keyword>
<organism evidence="1 2">
    <name type="scientific">Tenggerimyces flavus</name>
    <dbReference type="NCBI Taxonomy" id="1708749"/>
    <lineage>
        <taxon>Bacteria</taxon>
        <taxon>Bacillati</taxon>
        <taxon>Actinomycetota</taxon>
        <taxon>Actinomycetes</taxon>
        <taxon>Propionibacteriales</taxon>
        <taxon>Nocardioidaceae</taxon>
        <taxon>Tenggerimyces</taxon>
    </lineage>
</organism>
<dbReference type="PANTHER" id="PTHR34352">
    <property type="entry name" value="PROTEIN YHFA"/>
    <property type="match status" value="1"/>
</dbReference>
<evidence type="ECO:0000313" key="2">
    <source>
        <dbReference type="Proteomes" id="UP001595699"/>
    </source>
</evidence>
<dbReference type="Pfam" id="PF02566">
    <property type="entry name" value="OsmC"/>
    <property type="match status" value="1"/>
</dbReference>
<name>A0ABV7YKH3_9ACTN</name>
<protein>
    <submittedName>
        <fullName evidence="1">OsmC family protein</fullName>
        <ecNumber evidence="1">1.11.1.-</ecNumber>
    </submittedName>
</protein>
<gene>
    <name evidence="1" type="ORF">ACFOUW_27370</name>
</gene>
<dbReference type="InterPro" id="IPR003718">
    <property type="entry name" value="OsmC/Ohr_fam"/>
</dbReference>
<dbReference type="Proteomes" id="UP001595699">
    <property type="component" value="Unassembled WGS sequence"/>
</dbReference>
<dbReference type="PANTHER" id="PTHR34352:SF1">
    <property type="entry name" value="PROTEIN YHFA"/>
    <property type="match status" value="1"/>
</dbReference>
<dbReference type="InterPro" id="IPR036102">
    <property type="entry name" value="OsmC/Ohrsf"/>
</dbReference>
<dbReference type="SUPFAM" id="SSF82784">
    <property type="entry name" value="OsmC-like"/>
    <property type="match status" value="1"/>
</dbReference>
<dbReference type="Gene3D" id="3.30.300.20">
    <property type="match status" value="1"/>
</dbReference>
<keyword evidence="1" id="KW-0575">Peroxidase</keyword>
<dbReference type="EMBL" id="JBHRZH010000027">
    <property type="protein sequence ID" value="MFC3764588.1"/>
    <property type="molecule type" value="Genomic_DNA"/>
</dbReference>
<keyword evidence="2" id="KW-1185">Reference proteome</keyword>
<comment type="caution">
    <text evidence="1">The sequence shown here is derived from an EMBL/GenBank/DDBJ whole genome shotgun (WGS) entry which is preliminary data.</text>
</comment>
<dbReference type="GO" id="GO:0004601">
    <property type="term" value="F:peroxidase activity"/>
    <property type="evidence" value="ECO:0007669"/>
    <property type="project" value="UniProtKB-KW"/>
</dbReference>
<evidence type="ECO:0000313" key="1">
    <source>
        <dbReference type="EMBL" id="MFC3764588.1"/>
    </source>
</evidence>
<dbReference type="RefSeq" id="WP_205121517.1">
    <property type="nucleotide sequence ID" value="NZ_JAFBCM010000001.1"/>
</dbReference>
<proteinExistence type="predicted"/>
<dbReference type="InterPro" id="IPR015946">
    <property type="entry name" value="KH_dom-like_a/b"/>
</dbReference>
<accession>A0ABV7YKH3</accession>
<reference evidence="2" key="1">
    <citation type="journal article" date="2019" name="Int. J. Syst. Evol. Microbiol.">
        <title>The Global Catalogue of Microorganisms (GCM) 10K type strain sequencing project: providing services to taxonomists for standard genome sequencing and annotation.</title>
        <authorList>
            <consortium name="The Broad Institute Genomics Platform"/>
            <consortium name="The Broad Institute Genome Sequencing Center for Infectious Disease"/>
            <person name="Wu L."/>
            <person name="Ma J."/>
        </authorList>
    </citation>
    <scope>NUCLEOTIDE SEQUENCE [LARGE SCALE GENOMIC DNA]</scope>
    <source>
        <strain evidence="2">CGMCC 4.7241</strain>
    </source>
</reference>
<dbReference type="EC" id="1.11.1.-" evidence="1"/>
<sequence length="140" mass="14631">MANDSSLRSVSLSHVGDGAFTATNVRGGTVTVGSADTDFTPVELLLAAIGACTALDVETVTGRRATPESFEVNVDAQKLRDESGNRLTDIGVTFRVKFPDDAAGDAARAVLPEIVQRSHDRLCTVGRTVEAGTPIATTIE</sequence>